<evidence type="ECO:0000259" key="9">
    <source>
        <dbReference type="Pfam" id="PF02747"/>
    </source>
</evidence>
<feature type="domain" description="Proliferating cell nuclear antigen PCNA C-terminal" evidence="9">
    <location>
        <begin position="127"/>
        <end position="253"/>
    </location>
</feature>
<evidence type="ECO:0000256" key="2">
    <source>
        <dbReference type="ARBA" id="ARBA00010462"/>
    </source>
</evidence>
<dbReference type="PANTHER" id="PTHR11352">
    <property type="entry name" value="PROLIFERATING CELL NUCLEAR ANTIGEN"/>
    <property type="match status" value="1"/>
</dbReference>
<accession>A0A9N8EA04</accession>
<dbReference type="Proteomes" id="UP001153069">
    <property type="component" value="Unassembled WGS sequence"/>
</dbReference>
<dbReference type="GO" id="GO:0006275">
    <property type="term" value="P:regulation of DNA replication"/>
    <property type="evidence" value="ECO:0007669"/>
    <property type="project" value="InterPro"/>
</dbReference>
<keyword evidence="4 7" id="KW-0238">DNA-binding</keyword>
<keyword evidence="3 7" id="KW-0235">DNA replication</keyword>
<protein>
    <recommendedName>
        <fullName evidence="6">DNA sliding clamp PCNA</fullName>
    </recommendedName>
</protein>
<reference evidence="11" key="1">
    <citation type="submission" date="2020-06" db="EMBL/GenBank/DDBJ databases">
        <authorList>
            <consortium name="Plant Systems Biology data submission"/>
        </authorList>
    </citation>
    <scope>NUCLEOTIDE SEQUENCE</scope>
    <source>
        <strain evidence="11">D6</strain>
    </source>
</reference>
<proteinExistence type="inferred from homology"/>
<dbReference type="NCBIfam" id="TIGR00590">
    <property type="entry name" value="pcna"/>
    <property type="match status" value="1"/>
</dbReference>
<dbReference type="HAMAP" id="MF_00317">
    <property type="entry name" value="DNApol_clamp_arch"/>
    <property type="match status" value="1"/>
</dbReference>
<evidence type="ECO:0000256" key="3">
    <source>
        <dbReference type="ARBA" id="ARBA00022705"/>
    </source>
</evidence>
<evidence type="ECO:0000256" key="7">
    <source>
        <dbReference type="RuleBase" id="RU003671"/>
    </source>
</evidence>
<dbReference type="GO" id="GO:0003677">
    <property type="term" value="F:DNA binding"/>
    <property type="evidence" value="ECO:0007669"/>
    <property type="project" value="UniProtKB-KW"/>
</dbReference>
<dbReference type="InterPro" id="IPR022649">
    <property type="entry name" value="Pr_cel_nuc_antig_C"/>
</dbReference>
<dbReference type="PRINTS" id="PR00339">
    <property type="entry name" value="PCNACYCLIN"/>
</dbReference>
<evidence type="ECO:0000256" key="5">
    <source>
        <dbReference type="ARBA" id="ARBA00023242"/>
    </source>
</evidence>
<dbReference type="GO" id="GO:0006298">
    <property type="term" value="P:mismatch repair"/>
    <property type="evidence" value="ECO:0007669"/>
    <property type="project" value="TreeGrafter"/>
</dbReference>
<dbReference type="EMBL" id="CAICTM010000056">
    <property type="protein sequence ID" value="CAB9499252.1"/>
    <property type="molecule type" value="Genomic_DNA"/>
</dbReference>
<dbReference type="GO" id="GO:0030337">
    <property type="term" value="F:DNA polymerase processivity factor activity"/>
    <property type="evidence" value="ECO:0007669"/>
    <property type="project" value="InterPro"/>
</dbReference>
<evidence type="ECO:0000313" key="12">
    <source>
        <dbReference type="Proteomes" id="UP001153069"/>
    </source>
</evidence>
<dbReference type="InterPro" id="IPR022648">
    <property type="entry name" value="Pr_cel_nuc_antig_N"/>
</dbReference>
<feature type="domain" description="Proliferating cell nuclear antigen PCNA N-terminal" evidence="8">
    <location>
        <begin position="1"/>
        <end position="123"/>
    </location>
</feature>
<evidence type="ECO:0000256" key="4">
    <source>
        <dbReference type="ARBA" id="ARBA00023125"/>
    </source>
</evidence>
<dbReference type="AlphaFoldDB" id="A0A9N8EA04"/>
<comment type="subcellular location">
    <subcellularLocation>
        <location evidence="1 6">Nucleus</location>
    </subcellularLocation>
</comment>
<dbReference type="InterPro" id="IPR046938">
    <property type="entry name" value="DNA_clamp_sf"/>
</dbReference>
<evidence type="ECO:0000313" key="11">
    <source>
        <dbReference type="EMBL" id="CAB9517262.1"/>
    </source>
</evidence>
<dbReference type="SUPFAM" id="SSF55979">
    <property type="entry name" value="DNA clamp"/>
    <property type="match status" value="2"/>
</dbReference>
<keyword evidence="12" id="KW-1185">Reference proteome</keyword>
<keyword evidence="5 6" id="KW-0539">Nucleus</keyword>
<evidence type="ECO:0000313" key="10">
    <source>
        <dbReference type="EMBL" id="CAB9499252.1"/>
    </source>
</evidence>
<dbReference type="FunFam" id="3.10.150.10:FF:000008">
    <property type="entry name" value="Proliferating cell nuclear antigen"/>
    <property type="match status" value="1"/>
</dbReference>
<evidence type="ECO:0000256" key="6">
    <source>
        <dbReference type="RuleBase" id="RU000641"/>
    </source>
</evidence>
<dbReference type="OrthoDB" id="534348at2759"/>
<dbReference type="GO" id="GO:0019985">
    <property type="term" value="P:translesion synthesis"/>
    <property type="evidence" value="ECO:0007669"/>
    <property type="project" value="TreeGrafter"/>
</dbReference>
<dbReference type="PANTHER" id="PTHR11352:SF0">
    <property type="entry name" value="PROLIFERATING CELL NUCLEAR ANTIGEN"/>
    <property type="match status" value="1"/>
</dbReference>
<evidence type="ECO:0000259" key="8">
    <source>
        <dbReference type="Pfam" id="PF00705"/>
    </source>
</evidence>
<comment type="caution">
    <text evidence="11">The sequence shown here is derived from an EMBL/GenBank/DDBJ whole genome shotgun (WGS) entry which is preliminary data.</text>
</comment>
<organism evidence="11 12">
    <name type="scientific">Seminavis robusta</name>
    <dbReference type="NCBI Taxonomy" id="568900"/>
    <lineage>
        <taxon>Eukaryota</taxon>
        <taxon>Sar</taxon>
        <taxon>Stramenopiles</taxon>
        <taxon>Ochrophyta</taxon>
        <taxon>Bacillariophyta</taxon>
        <taxon>Bacillariophyceae</taxon>
        <taxon>Bacillariophycidae</taxon>
        <taxon>Naviculales</taxon>
        <taxon>Naviculaceae</taxon>
        <taxon>Seminavis</taxon>
    </lineage>
</organism>
<comment type="function">
    <text evidence="6">This protein is an auxiliary protein of DNA polymerase delta and is involved in the control of eukaryotic DNA replication by increasing the polymerase's processivity during elongation of the leading strand.</text>
</comment>
<gene>
    <name evidence="10" type="ORF">SEMRO_57_G033090.1</name>
    <name evidence="11" type="ORF">SEMRO_844_G209890.1</name>
</gene>
<sequence length="261" mass="29026">MFEARLANGKTLKDIIESIKDLVNDANLDCSEEGISIQCMDSSHVSLVSISLAANAFDHYRCDRPLSLGLNSANMAKIFKMMGKDDSVVLKAEDEPDNLTMMFENDKTDTIADFELKLMDIDNEQLGIPDTPYKCTIQMPAGEFQRIIRDLQVLGDACTISCTKEGIRFTVSGSIGTGNILIRAHDAEKEENSVKIEMEEPVELSFALRYLNFFTKATPLSAQVVLCMSPEVPIVVDYPIEDTGFVKFYLAPKIDEGDEEE</sequence>
<dbReference type="FunFam" id="3.10.150.10:FF:000006">
    <property type="entry name" value="Proliferating cell nuclear antigen"/>
    <property type="match status" value="1"/>
</dbReference>
<evidence type="ECO:0000256" key="1">
    <source>
        <dbReference type="ARBA" id="ARBA00004123"/>
    </source>
</evidence>
<dbReference type="Pfam" id="PF02747">
    <property type="entry name" value="PCNA_C"/>
    <property type="match status" value="1"/>
</dbReference>
<comment type="similarity">
    <text evidence="2 7">Belongs to the PCNA family.</text>
</comment>
<dbReference type="EMBL" id="CAICTM010000843">
    <property type="protein sequence ID" value="CAB9517262.1"/>
    <property type="molecule type" value="Genomic_DNA"/>
</dbReference>
<dbReference type="GO" id="GO:0006272">
    <property type="term" value="P:leading strand elongation"/>
    <property type="evidence" value="ECO:0007669"/>
    <property type="project" value="TreeGrafter"/>
</dbReference>
<dbReference type="InterPro" id="IPR000730">
    <property type="entry name" value="Pr_cel_nuc_antig"/>
</dbReference>
<dbReference type="GO" id="GO:0043626">
    <property type="term" value="C:PCNA complex"/>
    <property type="evidence" value="ECO:0007669"/>
    <property type="project" value="TreeGrafter"/>
</dbReference>
<dbReference type="Pfam" id="PF00705">
    <property type="entry name" value="PCNA_N"/>
    <property type="match status" value="1"/>
</dbReference>
<name>A0A9N8EA04_9STRA</name>
<dbReference type="Gene3D" id="3.10.150.10">
    <property type="entry name" value="DNA Polymerase III, subunit A, domain 2"/>
    <property type="match status" value="2"/>
</dbReference>
<dbReference type="CDD" id="cd00577">
    <property type="entry name" value="PCNA"/>
    <property type="match status" value="1"/>
</dbReference>